<evidence type="ECO:0000256" key="9">
    <source>
        <dbReference type="ARBA" id="ARBA00023271"/>
    </source>
</evidence>
<dbReference type="Proteomes" id="UP000732380">
    <property type="component" value="Unassembled WGS sequence"/>
</dbReference>
<dbReference type="GO" id="GO:0000262">
    <property type="term" value="C:mitochondrial chromosome"/>
    <property type="evidence" value="ECO:0007669"/>
    <property type="project" value="InterPro"/>
</dbReference>
<gene>
    <name evidence="11" type="ORF">E4U13_007404</name>
</gene>
<comment type="subcellular location">
    <subcellularLocation>
        <location evidence="1">Mitochondrion matrix</location>
        <location evidence="1">Mitochondrion nucleoid</location>
    </subcellularLocation>
</comment>
<dbReference type="InterPro" id="IPR009446">
    <property type="entry name" value="Mgm101"/>
</dbReference>
<keyword evidence="7" id="KW-0496">Mitochondrion</keyword>
<evidence type="ECO:0000256" key="10">
    <source>
        <dbReference type="SAM" id="MobiDB-lite"/>
    </source>
</evidence>
<evidence type="ECO:0000256" key="2">
    <source>
        <dbReference type="ARBA" id="ARBA00007053"/>
    </source>
</evidence>
<reference evidence="11 12" key="1">
    <citation type="journal article" date="2020" name="bioRxiv">
        <title>Whole genome comparisons of ergot fungi reveals the divergence and evolution of species within the genus Claviceps are the result of varying mechanisms driving genome evolution and host range expansion.</title>
        <authorList>
            <person name="Wyka S.A."/>
            <person name="Mondo S.J."/>
            <person name="Liu M."/>
            <person name="Dettman J."/>
            <person name="Nalam V."/>
            <person name="Broders K.D."/>
        </authorList>
    </citation>
    <scope>NUCLEOTIDE SEQUENCE [LARGE SCALE GENOMIC DNA]</scope>
    <source>
        <strain evidence="11 12">LM576</strain>
    </source>
</reference>
<protein>
    <recommendedName>
        <fullName evidence="3">Mitochondrial genome maintenance protein MGM101</fullName>
    </recommendedName>
</protein>
<dbReference type="EMBL" id="SRQM01000072">
    <property type="protein sequence ID" value="KAG6119713.1"/>
    <property type="molecule type" value="Genomic_DNA"/>
</dbReference>
<evidence type="ECO:0000256" key="3">
    <source>
        <dbReference type="ARBA" id="ARBA00013628"/>
    </source>
</evidence>
<feature type="compositionally biased region" description="Basic and acidic residues" evidence="10">
    <location>
        <begin position="66"/>
        <end position="77"/>
    </location>
</feature>
<evidence type="ECO:0000256" key="5">
    <source>
        <dbReference type="ARBA" id="ARBA00022946"/>
    </source>
</evidence>
<dbReference type="AlphaFoldDB" id="A0A9P7Q4J4"/>
<keyword evidence="4" id="KW-0227">DNA damage</keyword>
<evidence type="ECO:0000313" key="11">
    <source>
        <dbReference type="EMBL" id="KAG6119713.1"/>
    </source>
</evidence>
<evidence type="ECO:0000256" key="1">
    <source>
        <dbReference type="ARBA" id="ARBA00004436"/>
    </source>
</evidence>
<evidence type="ECO:0000256" key="8">
    <source>
        <dbReference type="ARBA" id="ARBA00023204"/>
    </source>
</evidence>
<dbReference type="GO" id="GO:0036297">
    <property type="term" value="P:interstrand cross-link repair"/>
    <property type="evidence" value="ECO:0007669"/>
    <property type="project" value="TreeGrafter"/>
</dbReference>
<feature type="region of interest" description="Disordered" evidence="10">
    <location>
        <begin position="60"/>
        <end position="84"/>
    </location>
</feature>
<evidence type="ECO:0000313" key="12">
    <source>
        <dbReference type="Proteomes" id="UP000732380"/>
    </source>
</evidence>
<dbReference type="GO" id="GO:0000725">
    <property type="term" value="P:recombinational repair"/>
    <property type="evidence" value="ECO:0007669"/>
    <property type="project" value="TreeGrafter"/>
</dbReference>
<evidence type="ECO:0000256" key="4">
    <source>
        <dbReference type="ARBA" id="ARBA00022763"/>
    </source>
</evidence>
<dbReference type="GO" id="GO:0003697">
    <property type="term" value="F:single-stranded DNA binding"/>
    <property type="evidence" value="ECO:0007669"/>
    <property type="project" value="InterPro"/>
</dbReference>
<keyword evidence="9" id="KW-1135">Mitochondrion nucleoid</keyword>
<keyword evidence="6" id="KW-0238">DNA-binding</keyword>
<keyword evidence="5" id="KW-0809">Transit peptide</keyword>
<comment type="caution">
    <text evidence="11">The sequence shown here is derived from an EMBL/GenBank/DDBJ whole genome shotgun (WGS) entry which is preliminary data.</text>
</comment>
<dbReference type="PANTHER" id="PTHR31404">
    <property type="entry name" value="MITOCHONDRIAL GENOME MAINTENANCE PROTEIN MGM101"/>
    <property type="match status" value="1"/>
</dbReference>
<sequence length="414" mass="46009">MAPAQEKAQDVTTAQPVDDDEPDEWDKRIFSTGCADENMKMTDCYFDKKDWRACTAELMHPSNRPSTDRDRFEDRWKTSSSAGSVMAMTSAPLRKMREGPDLRARQLGQWLRQSLVPDNVLHLNTSQNNPMHAITTKAFAPSSAMLLSRRAVLAASARALPQRMQFAARFYAADAAPASEVSPETAAPSASKWSKSKAASATAAATPLKLAVYDPSKMVYNDPDNSTESESANGGATIAPDWTKSFHGISTKPVSKEQFKNLVTPLDVADIEVKPDGILYLPEIKYRRKLNETFGPMGWGLIPKGEAVVGNSIVTREYALIIDGRFVSQAQGENNYFGPDQLPSAVEGCKSNALMRCCKDIGIGSELWDPQFLRWFKKTHVEEVWVEHMVTKKKRTVMYKKGLVQVAYPYKLTK</sequence>
<dbReference type="PANTHER" id="PTHR31404:SF0">
    <property type="entry name" value="MITOCHONDRIAL GENOME MAINTENANCE PROTEIN MGM101"/>
    <property type="match status" value="1"/>
</dbReference>
<evidence type="ECO:0000256" key="7">
    <source>
        <dbReference type="ARBA" id="ARBA00023128"/>
    </source>
</evidence>
<keyword evidence="8" id="KW-0234">DNA repair</keyword>
<dbReference type="Pfam" id="PF06420">
    <property type="entry name" value="Mgm101p"/>
    <property type="match status" value="1"/>
</dbReference>
<evidence type="ECO:0000256" key="6">
    <source>
        <dbReference type="ARBA" id="ARBA00023125"/>
    </source>
</evidence>
<name>A0A9P7Q4J4_9HYPO</name>
<feature type="region of interest" description="Disordered" evidence="10">
    <location>
        <begin position="1"/>
        <end position="26"/>
    </location>
</feature>
<keyword evidence="12" id="KW-1185">Reference proteome</keyword>
<proteinExistence type="inferred from homology"/>
<comment type="similarity">
    <text evidence="2">Belongs to the MGM101 family.</text>
</comment>
<organism evidence="11 12">
    <name type="scientific">Claviceps humidiphila</name>
    <dbReference type="NCBI Taxonomy" id="1294629"/>
    <lineage>
        <taxon>Eukaryota</taxon>
        <taxon>Fungi</taxon>
        <taxon>Dikarya</taxon>
        <taxon>Ascomycota</taxon>
        <taxon>Pezizomycotina</taxon>
        <taxon>Sordariomycetes</taxon>
        <taxon>Hypocreomycetidae</taxon>
        <taxon>Hypocreales</taxon>
        <taxon>Clavicipitaceae</taxon>
        <taxon>Claviceps</taxon>
    </lineage>
</organism>
<accession>A0A9P7Q4J4</accession>